<gene>
    <name evidence="1" type="ORF">LCGC14_1913330</name>
</gene>
<name>A0A0F9I703_9ZZZZ</name>
<dbReference type="AlphaFoldDB" id="A0A0F9I703"/>
<organism evidence="1">
    <name type="scientific">marine sediment metagenome</name>
    <dbReference type="NCBI Taxonomy" id="412755"/>
    <lineage>
        <taxon>unclassified sequences</taxon>
        <taxon>metagenomes</taxon>
        <taxon>ecological metagenomes</taxon>
    </lineage>
</organism>
<protein>
    <recommendedName>
        <fullName evidence="2">Viral late gene transcription factor 3 zinc ribbon domain-containing protein</fullName>
    </recommendedName>
</protein>
<reference evidence="1" key="1">
    <citation type="journal article" date="2015" name="Nature">
        <title>Complex archaea that bridge the gap between prokaryotes and eukaryotes.</title>
        <authorList>
            <person name="Spang A."/>
            <person name="Saw J.H."/>
            <person name="Jorgensen S.L."/>
            <person name="Zaremba-Niedzwiedzka K."/>
            <person name="Martijn J."/>
            <person name="Lind A.E."/>
            <person name="van Eijk R."/>
            <person name="Schleper C."/>
            <person name="Guy L."/>
            <person name="Ettema T.J."/>
        </authorList>
    </citation>
    <scope>NUCLEOTIDE SEQUENCE</scope>
</reference>
<evidence type="ECO:0008006" key="2">
    <source>
        <dbReference type="Google" id="ProtNLM"/>
    </source>
</evidence>
<accession>A0A0F9I703</accession>
<evidence type="ECO:0000313" key="1">
    <source>
        <dbReference type="EMBL" id="KKL89575.1"/>
    </source>
</evidence>
<proteinExistence type="predicted"/>
<sequence>MLCPNCGNRMFDDGLDDLLSCGACGNYEKKRRIISPYSAPGKRNRTRVICAGLIGSLYTVAPFAGGNA</sequence>
<comment type="caution">
    <text evidence="1">The sequence shown here is derived from an EMBL/GenBank/DDBJ whole genome shotgun (WGS) entry which is preliminary data.</text>
</comment>
<dbReference type="EMBL" id="LAZR01020249">
    <property type="protein sequence ID" value="KKL89575.1"/>
    <property type="molecule type" value="Genomic_DNA"/>
</dbReference>